<dbReference type="InterPro" id="IPR007707">
    <property type="entry name" value="TACC_C"/>
</dbReference>
<dbReference type="GO" id="GO:0007052">
    <property type="term" value="P:mitotic spindle organization"/>
    <property type="evidence" value="ECO:0007669"/>
    <property type="project" value="InterPro"/>
</dbReference>
<evidence type="ECO:0000256" key="3">
    <source>
        <dbReference type="ARBA" id="ARBA00022490"/>
    </source>
</evidence>
<keyword evidence="5 7" id="KW-0175">Coiled coil</keyword>
<dbReference type="Pfam" id="PF05010">
    <property type="entry name" value="TACC_C"/>
    <property type="match status" value="1"/>
</dbReference>
<comment type="similarity">
    <text evidence="2">Belongs to the TACC family.</text>
</comment>
<protein>
    <recommendedName>
        <fullName evidence="9">N-acetyltransferase domain-containing protein</fullName>
    </recommendedName>
</protein>
<dbReference type="EMBL" id="JADGJW010000003">
    <property type="protein sequence ID" value="KAJ3228304.1"/>
    <property type="molecule type" value="Genomic_DNA"/>
</dbReference>
<evidence type="ECO:0000256" key="4">
    <source>
        <dbReference type="ARBA" id="ARBA00022553"/>
    </source>
</evidence>
<evidence type="ECO:0000256" key="5">
    <source>
        <dbReference type="ARBA" id="ARBA00023054"/>
    </source>
</evidence>
<comment type="caution">
    <text evidence="10">The sequence shown here is derived from an EMBL/GenBank/DDBJ whole genome shotgun (WGS) entry which is preliminary data.</text>
</comment>
<feature type="compositionally biased region" description="Low complexity" evidence="8">
    <location>
        <begin position="427"/>
        <end position="439"/>
    </location>
</feature>
<evidence type="ECO:0000313" key="11">
    <source>
        <dbReference type="Proteomes" id="UP001211065"/>
    </source>
</evidence>
<dbReference type="SUPFAM" id="SSF55729">
    <property type="entry name" value="Acyl-CoA N-acyltransferases (Nat)"/>
    <property type="match status" value="1"/>
</dbReference>
<dbReference type="AlphaFoldDB" id="A0AAD5U9H0"/>
<dbReference type="InterPro" id="IPR016181">
    <property type="entry name" value="Acyl_CoA_acyltransferase"/>
</dbReference>
<keyword evidence="4" id="KW-0597">Phosphoprotein</keyword>
<evidence type="ECO:0000256" key="2">
    <source>
        <dbReference type="ARBA" id="ARBA00009423"/>
    </source>
</evidence>
<keyword evidence="11" id="KW-1185">Reference proteome</keyword>
<dbReference type="InterPro" id="IPR039915">
    <property type="entry name" value="TACC"/>
</dbReference>
<evidence type="ECO:0000256" key="6">
    <source>
        <dbReference type="ARBA" id="ARBA00023212"/>
    </source>
</evidence>
<evidence type="ECO:0000256" key="7">
    <source>
        <dbReference type="SAM" id="Coils"/>
    </source>
</evidence>
<dbReference type="Pfam" id="PF00583">
    <property type="entry name" value="Acetyltransf_1"/>
    <property type="match status" value="1"/>
</dbReference>
<feature type="region of interest" description="Disordered" evidence="8">
    <location>
        <begin position="423"/>
        <end position="444"/>
    </location>
</feature>
<evidence type="ECO:0000256" key="8">
    <source>
        <dbReference type="SAM" id="MobiDB-lite"/>
    </source>
</evidence>
<sequence>MVIIRDATVKDVKYMIEEIYRPEVLNNTATFDILPPTVKEKELSWFPNDERDEKYPFTVALVENVIAGYCYIGKFKENEAYNITVEISVYIHEKFRRKGIALILLEDMLQKTKSIGYKSVIALICEENVKSNQLFVEKLGFTLRVHLPSVGKKFSRVLGDLKDLPSTPKENLAINEERDIDKSENTQLPQEKFINFASKNVNSTAKDSKLNLVEEETPVTPFKTETVSYLSSPLSTPKHLQLDFEYEKYDEAYNPISQIEEPSQYCNISNSTSINTLSSLANSTQQVEDSLGFTEKNLVLKSPTSHVESNTSITEDKGSDEIRELASTKSSPNLIQNLMNTTHKISNLDDKIDMNPNNSFDNLDGITSTPIFKKVNNIYGVHEFDPLVDNYPPKDWMINFESPNGHNGEQSISFLDGQQIFGDSKQKQPVSQPQQPQPSLIDSYNYASPKSVAKYSERDIEKIKTELSEKFEKEFELLQQELSETQLKQKEVYESKLEIEKTLSSWEITMNRMIAERDNDRLGHKQESEMLKLQIEKLRVEKDRLKSDYELLMGKYKQLRLDNEDLKESEGKLREKSDQLENDLTVSEKRYEALKAHAQEKLNSANVEIHKVRQHFEKEISTLKTNLSRKEILVKSLQQQVEMKNTENFELTKICDGLVLEIEQQNLLAHSSGK</sequence>
<dbReference type="PANTHER" id="PTHR13924:SF10">
    <property type="entry name" value="TRANSFORMING ACIDIC COILED-COIL PROTEIN, ISOFORM K"/>
    <property type="match status" value="1"/>
</dbReference>
<dbReference type="Gene3D" id="1.20.5.1700">
    <property type="match status" value="1"/>
</dbReference>
<dbReference type="PANTHER" id="PTHR13924">
    <property type="entry name" value="TRANSFORMING ACIDIC COILED-COIL CONTAINING PROTEIN 1/2"/>
    <property type="match status" value="1"/>
</dbReference>
<dbReference type="Gene3D" id="3.40.630.30">
    <property type="match status" value="1"/>
</dbReference>
<comment type="subcellular location">
    <subcellularLocation>
        <location evidence="1">Cytoplasm</location>
        <location evidence="1">Cytoskeleton</location>
    </subcellularLocation>
</comment>
<dbReference type="CDD" id="cd04301">
    <property type="entry name" value="NAT_SF"/>
    <property type="match status" value="1"/>
</dbReference>
<feature type="coiled-coil region" evidence="7">
    <location>
        <begin position="528"/>
        <end position="647"/>
    </location>
</feature>
<dbReference type="GO" id="GO:0016747">
    <property type="term" value="F:acyltransferase activity, transferring groups other than amino-acyl groups"/>
    <property type="evidence" value="ECO:0007669"/>
    <property type="project" value="InterPro"/>
</dbReference>
<evidence type="ECO:0000259" key="9">
    <source>
        <dbReference type="PROSITE" id="PS51186"/>
    </source>
</evidence>
<keyword evidence="3" id="KW-0963">Cytoplasm</keyword>
<dbReference type="Proteomes" id="UP001211065">
    <property type="component" value="Unassembled WGS sequence"/>
</dbReference>
<gene>
    <name evidence="10" type="ORF">HK099_004297</name>
</gene>
<organism evidence="10 11">
    <name type="scientific">Clydaea vesicula</name>
    <dbReference type="NCBI Taxonomy" id="447962"/>
    <lineage>
        <taxon>Eukaryota</taxon>
        <taxon>Fungi</taxon>
        <taxon>Fungi incertae sedis</taxon>
        <taxon>Chytridiomycota</taxon>
        <taxon>Chytridiomycota incertae sedis</taxon>
        <taxon>Chytridiomycetes</taxon>
        <taxon>Lobulomycetales</taxon>
        <taxon>Lobulomycetaceae</taxon>
        <taxon>Clydaea</taxon>
    </lineage>
</organism>
<evidence type="ECO:0000256" key="1">
    <source>
        <dbReference type="ARBA" id="ARBA00004245"/>
    </source>
</evidence>
<reference evidence="10" key="1">
    <citation type="submission" date="2020-05" db="EMBL/GenBank/DDBJ databases">
        <title>Phylogenomic resolution of chytrid fungi.</title>
        <authorList>
            <person name="Stajich J.E."/>
            <person name="Amses K."/>
            <person name="Simmons R."/>
            <person name="Seto K."/>
            <person name="Myers J."/>
            <person name="Bonds A."/>
            <person name="Quandt C.A."/>
            <person name="Barry K."/>
            <person name="Liu P."/>
            <person name="Grigoriev I."/>
            <person name="Longcore J.E."/>
            <person name="James T.Y."/>
        </authorList>
    </citation>
    <scope>NUCLEOTIDE SEQUENCE</scope>
    <source>
        <strain evidence="10">JEL0476</strain>
    </source>
</reference>
<evidence type="ECO:0000313" key="10">
    <source>
        <dbReference type="EMBL" id="KAJ3228304.1"/>
    </source>
</evidence>
<dbReference type="PROSITE" id="PS51186">
    <property type="entry name" value="GNAT"/>
    <property type="match status" value="1"/>
</dbReference>
<dbReference type="GO" id="GO:0005737">
    <property type="term" value="C:cytoplasm"/>
    <property type="evidence" value="ECO:0007669"/>
    <property type="project" value="TreeGrafter"/>
</dbReference>
<feature type="domain" description="N-acetyltransferase" evidence="9">
    <location>
        <begin position="2"/>
        <end position="165"/>
    </location>
</feature>
<accession>A0AAD5U9H0</accession>
<dbReference type="GO" id="GO:0005856">
    <property type="term" value="C:cytoskeleton"/>
    <property type="evidence" value="ECO:0007669"/>
    <property type="project" value="UniProtKB-SubCell"/>
</dbReference>
<keyword evidence="6" id="KW-0206">Cytoskeleton</keyword>
<proteinExistence type="inferred from homology"/>
<dbReference type="InterPro" id="IPR000182">
    <property type="entry name" value="GNAT_dom"/>
</dbReference>
<name>A0AAD5U9H0_9FUNG</name>